<dbReference type="InterPro" id="IPR027417">
    <property type="entry name" value="P-loop_NTPase"/>
</dbReference>
<evidence type="ECO:0000313" key="7">
    <source>
        <dbReference type="RefSeq" id="XP_022249566.1"/>
    </source>
</evidence>
<accession>A0ABM1T110</accession>
<dbReference type="Pfam" id="PF00735">
    <property type="entry name" value="Septin"/>
    <property type="match status" value="1"/>
</dbReference>
<dbReference type="PROSITE" id="PS51719">
    <property type="entry name" value="G_SEPTIN"/>
    <property type="match status" value="1"/>
</dbReference>
<organism evidence="6 7">
    <name type="scientific">Limulus polyphemus</name>
    <name type="common">Atlantic horseshoe crab</name>
    <dbReference type="NCBI Taxonomy" id="6850"/>
    <lineage>
        <taxon>Eukaryota</taxon>
        <taxon>Metazoa</taxon>
        <taxon>Ecdysozoa</taxon>
        <taxon>Arthropoda</taxon>
        <taxon>Chelicerata</taxon>
        <taxon>Merostomata</taxon>
        <taxon>Xiphosura</taxon>
        <taxon>Limulidae</taxon>
        <taxon>Limulus</taxon>
    </lineage>
</organism>
<evidence type="ECO:0000313" key="6">
    <source>
        <dbReference type="Proteomes" id="UP000694941"/>
    </source>
</evidence>
<dbReference type="InterPro" id="IPR030379">
    <property type="entry name" value="G_SEPTIN_dom"/>
</dbReference>
<keyword evidence="2 3" id="KW-0342">GTP-binding</keyword>
<dbReference type="SUPFAM" id="SSF52540">
    <property type="entry name" value="P-loop containing nucleoside triphosphate hydrolases"/>
    <property type="match status" value="1"/>
</dbReference>
<feature type="region of interest" description="Disordered" evidence="4">
    <location>
        <begin position="357"/>
        <end position="379"/>
    </location>
</feature>
<dbReference type="CDD" id="cd01850">
    <property type="entry name" value="CDC_Septin"/>
    <property type="match status" value="1"/>
</dbReference>
<name>A0ABM1T110_LIMPO</name>
<evidence type="ECO:0000256" key="1">
    <source>
        <dbReference type="ARBA" id="ARBA00022741"/>
    </source>
</evidence>
<proteinExistence type="inferred from homology"/>
<dbReference type="Proteomes" id="UP000694941">
    <property type="component" value="Unplaced"/>
</dbReference>
<dbReference type="InterPro" id="IPR016491">
    <property type="entry name" value="Septin"/>
</dbReference>
<gene>
    <name evidence="7" type="primary">LOC106465917</name>
</gene>
<keyword evidence="1 3" id="KW-0547">Nucleotide-binding</keyword>
<reference evidence="7" key="1">
    <citation type="submission" date="2025-08" db="UniProtKB">
        <authorList>
            <consortium name="RefSeq"/>
        </authorList>
    </citation>
    <scope>IDENTIFICATION</scope>
    <source>
        <tissue evidence="7">Muscle</tissue>
    </source>
</reference>
<evidence type="ECO:0000256" key="2">
    <source>
        <dbReference type="ARBA" id="ARBA00023134"/>
    </source>
</evidence>
<protein>
    <submittedName>
        <fullName evidence="7">Septin-7-like isoform X1</fullName>
    </submittedName>
</protein>
<comment type="similarity">
    <text evidence="3">Belongs to the TRAFAC class TrmE-Era-EngA-EngB-Septin-like GTPase superfamily. Septin GTPase family.</text>
</comment>
<keyword evidence="6" id="KW-1185">Reference proteome</keyword>
<dbReference type="RefSeq" id="XP_022249566.1">
    <property type="nucleotide sequence ID" value="XM_022393858.1"/>
</dbReference>
<dbReference type="PANTHER" id="PTHR18884">
    <property type="entry name" value="SEPTIN"/>
    <property type="match status" value="1"/>
</dbReference>
<sequence length="496" mass="56960">MSSPDVDVVSHQTLSSKRDLFLRQDGPASPISNLSTNIIKENFMDRDRDMMKEKDEGKESSSSLNDMQDYVGFANLPNQVYRKAVKRGFNFTLMVVGESGLGKSTLINSMFLSDIYSNEYPGPAHRVKETVQVETTTVLLTENGVNLTLTVVDTPGFGDAVDNNECWQPVITYIENKYEEYLNAESRVHRDAIVDSRVHCCLYFIAPSGHGLKTLDVEFMKRLHDKVNIVPLIAKADTMTSEECVLFKTTILNEIEHNQIKIYKFPDFDTDEENKVHRAMKAWVPFAVVGSNTLVEVNGKKVRGRKYPWGIAEVENLEHCDFIALRNMMIRTHMQDLIDVTNNVHYENYRHQKLAGVGADGKPGAIPNKNPLSRMEEEKKEHDLKMKKMEKEMEQVFEMKVKEKLLKLKDSESDLQCRHEQMNKSLEQQRQELEEKRRIFEKEKIVFESANGEDSFHRMFVDTNSKDFRRLSILQSVIIRTVIITKAPDPAALCQP</sequence>
<evidence type="ECO:0000256" key="4">
    <source>
        <dbReference type="SAM" id="MobiDB-lite"/>
    </source>
</evidence>
<dbReference type="GeneID" id="106465917"/>
<evidence type="ECO:0000256" key="3">
    <source>
        <dbReference type="RuleBase" id="RU004560"/>
    </source>
</evidence>
<feature type="domain" description="Septin-type G" evidence="5">
    <location>
        <begin position="87"/>
        <end position="356"/>
    </location>
</feature>
<dbReference type="PIRSF" id="PIRSF006698">
    <property type="entry name" value="Septin"/>
    <property type="match status" value="1"/>
</dbReference>
<evidence type="ECO:0000259" key="5">
    <source>
        <dbReference type="PROSITE" id="PS51719"/>
    </source>
</evidence>
<dbReference type="Gene3D" id="3.40.50.300">
    <property type="entry name" value="P-loop containing nucleotide triphosphate hydrolases"/>
    <property type="match status" value="1"/>
</dbReference>